<proteinExistence type="predicted"/>
<name>A0AAW3ZUA9_9GAMM</name>
<dbReference type="RefSeq" id="WP_192031323.1">
    <property type="nucleotide sequence ID" value="NZ_JACYTR010000071.1"/>
</dbReference>
<evidence type="ECO:0000313" key="2">
    <source>
        <dbReference type="EMBL" id="MBD8527902.1"/>
    </source>
</evidence>
<feature type="chain" id="PRO_5043733407" evidence="1">
    <location>
        <begin position="19"/>
        <end position="397"/>
    </location>
</feature>
<sequence length="397" mass="45048">MKAICRFLIALLPLAAQAGESEQLGPFKLLARKTGYISGWNEGRLQRREAVSYELYHGGKKLRFSADESGVTRELGSLLNRVLSFSTPTPALVVNVGDPNNTSYYYLVSESNGLLETRLLTRISGGDLTIAALDRPVENLSREQMGYTARLHFSRAQLFALGAYSVFDARSLRNFELNRIEHDEIYRYPILPLGAAPDRLSMVRLAVDPRQRFYLEEIDLLNTTVRHHAIDRLQMRFANPLQVDAAWFDHHFTWRPADSDRFRLSVRTGFLPLPYRAELSLGDPERPSYSWAPVRPEFYLRLIDHLEREFKAQPQPFDVTKQQAALDGQDYFSRDWRVGDRRTSLSIGDSQGRYVALSAPFGAPVSPQTLAEIAASIDQRLASGDWDALFYDGVLSE</sequence>
<keyword evidence="1" id="KW-0732">Signal</keyword>
<gene>
    <name evidence="2" type="ORF">IFO71_19315</name>
</gene>
<protein>
    <submittedName>
        <fullName evidence="2">Uncharacterized protein</fullName>
    </submittedName>
</protein>
<keyword evidence="3" id="KW-1185">Reference proteome</keyword>
<dbReference type="Proteomes" id="UP000613768">
    <property type="component" value="Unassembled WGS sequence"/>
</dbReference>
<comment type="caution">
    <text evidence="2">The sequence shown here is derived from an EMBL/GenBank/DDBJ whole genome shotgun (WGS) entry which is preliminary data.</text>
</comment>
<organism evidence="2 3">
    <name type="scientific">Pseudomarimonas arenosa</name>
    <dbReference type="NCBI Taxonomy" id="2774145"/>
    <lineage>
        <taxon>Bacteria</taxon>
        <taxon>Pseudomonadati</taxon>
        <taxon>Pseudomonadota</taxon>
        <taxon>Gammaproteobacteria</taxon>
        <taxon>Lysobacterales</taxon>
        <taxon>Lysobacteraceae</taxon>
        <taxon>Pseudomarimonas</taxon>
    </lineage>
</organism>
<evidence type="ECO:0000256" key="1">
    <source>
        <dbReference type="SAM" id="SignalP"/>
    </source>
</evidence>
<accession>A0AAW3ZUA9</accession>
<feature type="signal peptide" evidence="1">
    <location>
        <begin position="1"/>
        <end position="18"/>
    </location>
</feature>
<evidence type="ECO:0000313" key="3">
    <source>
        <dbReference type="Proteomes" id="UP000613768"/>
    </source>
</evidence>
<dbReference type="EMBL" id="JACYTR010000071">
    <property type="protein sequence ID" value="MBD8527902.1"/>
    <property type="molecule type" value="Genomic_DNA"/>
</dbReference>
<reference evidence="2 3" key="1">
    <citation type="submission" date="2020-09" db="EMBL/GenBank/DDBJ databases">
        <title>Pseudoxanthomonas sp. CAU 1598 isolated from sand of Yaerae Beach.</title>
        <authorList>
            <person name="Kim W."/>
        </authorList>
    </citation>
    <scope>NUCLEOTIDE SEQUENCE [LARGE SCALE GENOMIC DNA]</scope>
    <source>
        <strain evidence="2 3">CAU 1598</strain>
    </source>
</reference>
<dbReference type="AlphaFoldDB" id="A0AAW3ZUA9"/>